<dbReference type="GO" id="GO:0006310">
    <property type="term" value="P:DNA recombination"/>
    <property type="evidence" value="ECO:0007669"/>
    <property type="project" value="TreeGrafter"/>
</dbReference>
<dbReference type="Proteomes" id="UP000030013">
    <property type="component" value="Unassembled WGS sequence"/>
</dbReference>
<dbReference type="PANTHER" id="PTHR43788">
    <property type="entry name" value="DNA2/NAM7 HELICASE FAMILY MEMBER"/>
    <property type="match status" value="1"/>
</dbReference>
<evidence type="ECO:0000313" key="4">
    <source>
        <dbReference type="EMBL" id="KGN40822.1"/>
    </source>
</evidence>
<dbReference type="CDD" id="cd18809">
    <property type="entry name" value="SF1_C_RecD"/>
    <property type="match status" value="1"/>
</dbReference>
<dbReference type="InterPro" id="IPR014862">
    <property type="entry name" value="TrwC"/>
</dbReference>
<evidence type="ECO:0000256" key="2">
    <source>
        <dbReference type="ARBA" id="ARBA00022840"/>
    </source>
</evidence>
<evidence type="ECO:0000259" key="3">
    <source>
        <dbReference type="Pfam" id="PF08751"/>
    </source>
</evidence>
<evidence type="ECO:0000313" key="5">
    <source>
        <dbReference type="Proteomes" id="UP000030013"/>
    </source>
</evidence>
<protein>
    <submittedName>
        <fullName evidence="4">Conjugal transfer protein</fullName>
    </submittedName>
</protein>
<sequence>MTMSIRRMTLGAGYRYLMSSVARLDEVGPAAGLTAYYGAEGTPPGRFLGAGLAGLAKGAGIQPGTEVTEEALWRMLGMLQDPVTGEPLGQIPHATPATVIDRFGRTRKAPKTVAGFDLTFSAPKSVSVAWALADDATRARIYASHRRALEAVIEYGESQVFATRLGKGGVVQEDIRGVVATAFDHWDSRSGDPQLHTHVVVLNRVQAVSDGKWRTLDSKALFRAAVGMSELYNGILADRLTADLGWTWTPEQRRRSAEPKWEVAGVSAELRDHFSQRTTAIEAAKDDLVTTFTASHGREPTAREVIQLRQHATLTTREDKHLRPLRDLITDWRDRAETFIDQGPERWAASLTRDTAPTLRSANDIDDGILRDAAKVVLAKVADKRATFTRANLFAEALRELHGIRFATPADRTSVAGKTATYATELAVQLTPPDVGRVPDGLRRTDGTTKFVARDSEVFATQELLDAEARLLDAAAAEDAPVVPAATAFAITEQTLPGRTHHLSAEQAAAVNAAVTSGRRVDLLVGAAGTGKSTAMAGVRAAWEATHGPGSVVGLAPSAAAAEVLADAVGVPTENTAKWISEQDRLPEHKAKADGYAAQVARAYPSRGTRELEEQTVDAQAAYERWALRPGQLVIVDEASMAGTFDLDRIATAATEAGAKVLLVGDWAQLSPVQAGGAFKLLTHARPDAPALHDVRRFRHEWERDASLDLRAGQASVAATYAAQGRVESGTREDMVDLIFDGWKQDVKAGQTSLMVAADAETVRDLNARARAHRLAAGEVSDTCTRLGDGTAVGVGDVVVTRLNRRALVTGNGWVKNGDDWIVQSIDERSAMRVRRANGGAVAVLPPDYVAVNLELGYATTAHRAQGRTVDTAHAYITATTVREPLYVMVTRGRESNRLYVDTTFDPDAATGHGEHAQSDPIDILQAAITTSGADLSATETRRLEEAAATARWRLESQGAAAITAARSHPDRWL</sequence>
<organism evidence="4 5">
    <name type="scientific">Knoellia aerolata DSM 18566</name>
    <dbReference type="NCBI Taxonomy" id="1385519"/>
    <lineage>
        <taxon>Bacteria</taxon>
        <taxon>Bacillati</taxon>
        <taxon>Actinomycetota</taxon>
        <taxon>Actinomycetes</taxon>
        <taxon>Micrococcales</taxon>
        <taxon>Intrasporangiaceae</taxon>
        <taxon>Knoellia</taxon>
    </lineage>
</organism>
<comment type="caution">
    <text evidence="4">The sequence shown here is derived from an EMBL/GenBank/DDBJ whole genome shotgun (WGS) entry which is preliminary data.</text>
</comment>
<keyword evidence="2" id="KW-0067">ATP-binding</keyword>
<dbReference type="Pfam" id="PF08751">
    <property type="entry name" value="TrwC"/>
    <property type="match status" value="1"/>
</dbReference>
<dbReference type="SUPFAM" id="SSF52540">
    <property type="entry name" value="P-loop containing nucleoside triphosphate hydrolases"/>
    <property type="match status" value="2"/>
</dbReference>
<dbReference type="Gene3D" id="3.40.50.300">
    <property type="entry name" value="P-loop containing nucleotide triphosphate hydrolases"/>
    <property type="match status" value="2"/>
</dbReference>
<reference evidence="4 5" key="1">
    <citation type="submission" date="2013-08" db="EMBL/GenBank/DDBJ databases">
        <title>The genome sequence of Knoellia aerolata.</title>
        <authorList>
            <person name="Zhu W."/>
            <person name="Wang G."/>
        </authorList>
    </citation>
    <scope>NUCLEOTIDE SEQUENCE [LARGE SCALE GENOMIC DNA]</scope>
    <source>
        <strain evidence="4 5">DSM 18566</strain>
    </source>
</reference>
<evidence type="ECO:0000256" key="1">
    <source>
        <dbReference type="ARBA" id="ARBA00022741"/>
    </source>
</evidence>
<dbReference type="InterPro" id="IPR027417">
    <property type="entry name" value="P-loop_NTPase"/>
</dbReference>
<dbReference type="Pfam" id="PF13604">
    <property type="entry name" value="AAA_30"/>
    <property type="match status" value="1"/>
</dbReference>
<dbReference type="PANTHER" id="PTHR43788:SF6">
    <property type="entry name" value="DNA HELICASE B"/>
    <property type="match status" value="1"/>
</dbReference>
<keyword evidence="5" id="KW-1185">Reference proteome</keyword>
<dbReference type="STRING" id="1385519.N801_10970"/>
<feature type="domain" description="TrwC relaxase" evidence="3">
    <location>
        <begin position="11"/>
        <end position="337"/>
    </location>
</feature>
<dbReference type="eggNOG" id="COG0507">
    <property type="taxonomic scope" value="Bacteria"/>
</dbReference>
<proteinExistence type="predicted"/>
<dbReference type="Gene3D" id="2.30.30.940">
    <property type="match status" value="1"/>
</dbReference>
<dbReference type="AlphaFoldDB" id="A0A0A0JXM8"/>
<accession>A0A0A0JXM8</accession>
<dbReference type="GO" id="GO:0009338">
    <property type="term" value="C:exodeoxyribonuclease V complex"/>
    <property type="evidence" value="ECO:0007669"/>
    <property type="project" value="TreeGrafter"/>
</dbReference>
<name>A0A0A0JXM8_9MICO</name>
<dbReference type="SUPFAM" id="SSF55464">
    <property type="entry name" value="Origin of replication-binding domain, RBD-like"/>
    <property type="match status" value="1"/>
</dbReference>
<dbReference type="NCBIfam" id="NF041492">
    <property type="entry name" value="MobF"/>
    <property type="match status" value="1"/>
</dbReference>
<dbReference type="EMBL" id="AVPL01000030">
    <property type="protein sequence ID" value="KGN40822.1"/>
    <property type="molecule type" value="Genomic_DNA"/>
</dbReference>
<dbReference type="GO" id="GO:0005524">
    <property type="term" value="F:ATP binding"/>
    <property type="evidence" value="ECO:0007669"/>
    <property type="project" value="UniProtKB-KW"/>
</dbReference>
<dbReference type="InterPro" id="IPR050534">
    <property type="entry name" value="Coronavir_polyprotein_1ab"/>
</dbReference>
<keyword evidence="1" id="KW-0547">Nucleotide-binding</keyword>
<gene>
    <name evidence="4" type="ORF">N801_10970</name>
</gene>
<dbReference type="GO" id="GO:0017116">
    <property type="term" value="F:single-stranded DNA helicase activity"/>
    <property type="evidence" value="ECO:0007669"/>
    <property type="project" value="TreeGrafter"/>
</dbReference>